<dbReference type="Gene3D" id="3.30.1590.10">
    <property type="entry name" value="Maltooligosyl trehalose synthase, domain 2"/>
    <property type="match status" value="1"/>
</dbReference>
<name>A0A1D9GRH1_9GAMM</name>
<dbReference type="KEGG" id="msq:BKP64_04250"/>
<reference evidence="2 3" key="1">
    <citation type="submission" date="2016-10" db="EMBL/GenBank/DDBJ databases">
        <title>Marinobacter salinus sp. nov., a moderately halophilic bacterium isolated from a tidal flat environment.</title>
        <authorList>
            <person name="Park S.-J."/>
        </authorList>
    </citation>
    <scope>NUCLEOTIDE SEQUENCE [LARGE SCALE GENOMIC DNA]</scope>
    <source>
        <strain evidence="2 3">Hb8</strain>
    </source>
</reference>
<dbReference type="NCBIfam" id="TIGR02401">
    <property type="entry name" value="trehalose_TreY"/>
    <property type="match status" value="1"/>
</dbReference>
<dbReference type="GO" id="GO:0047470">
    <property type="term" value="F:(1,4)-alpha-D-glucan 1-alpha-D-glucosylmutase activity"/>
    <property type="evidence" value="ECO:0007669"/>
    <property type="project" value="TreeGrafter"/>
</dbReference>
<dbReference type="STRING" id="1874317.BKP64_04250"/>
<keyword evidence="3" id="KW-1185">Reference proteome</keyword>
<dbReference type="SMART" id="SM00642">
    <property type="entry name" value="Aamy"/>
    <property type="match status" value="1"/>
</dbReference>
<dbReference type="EMBL" id="CP017715">
    <property type="protein sequence ID" value="AOY90145.1"/>
    <property type="molecule type" value="Genomic_DNA"/>
</dbReference>
<dbReference type="InterPro" id="IPR012767">
    <property type="entry name" value="Trehalose_TreY"/>
</dbReference>
<dbReference type="PANTHER" id="PTHR10357:SF216">
    <property type="entry name" value="MALTOOLIGOSYL TREHALOSE SYNTHASE-RELATED"/>
    <property type="match status" value="1"/>
</dbReference>
<dbReference type="GO" id="GO:0030980">
    <property type="term" value="P:alpha-glucan catabolic process"/>
    <property type="evidence" value="ECO:0007669"/>
    <property type="project" value="TreeGrafter"/>
</dbReference>
<organism evidence="2 3">
    <name type="scientific">Marinobacter salinus</name>
    <dbReference type="NCBI Taxonomy" id="1874317"/>
    <lineage>
        <taxon>Bacteria</taxon>
        <taxon>Pseudomonadati</taxon>
        <taxon>Pseudomonadota</taxon>
        <taxon>Gammaproteobacteria</taxon>
        <taxon>Pseudomonadales</taxon>
        <taxon>Marinobacteraceae</taxon>
        <taxon>Marinobacter</taxon>
    </lineage>
</organism>
<dbReference type="CDD" id="cd11336">
    <property type="entry name" value="AmyAc_MTSase"/>
    <property type="match status" value="1"/>
</dbReference>
<sequence length="936" mass="107312">MSHIYASPFLKARAGSPHGYDIVDHNALDPELGDEASFATYVQALQEHGMSQILDIVPNHMGVGGDDNAWWLDVLENGESSAYARYFDIDWHPANPALRNKVLLPFLGDHYGATLEQGELTLVLNADEGTFGVRYYEHLFPVDPRSYPQILSFGIELLEHQLSRDPQVFSSFTALIADCHALPRRTELASTRRTKRTRGIAACKGHLTELYRHYPEIRAHINRNLRHFNGTLGQPESFDPLDRLLEKQAYRLAYWQVASDEINYRRFFDINELAGIRIEDDDVFSATHRLVQRLIDNGEISGLRIDHPDGLSDPFKYYGDLQAMIASTLDAKVQEPTEANYYVLVEKVLTYPEHLPVEWPVSGTTGYEAAHLLNGLLICPDSEHALSRFYRQFTGQSDDFSELLYKRKKLIIHGALASDLTSLAKLASSIAQTDRHTRDFTYQALRAATAEIAACFPVYRTYITRERSSETDYHYIRQAITQAKKRSPANDIQIFDFLEELITLGEVNRYSPRIRQEVVRFALRFQQYTAPVMAKGLEDTALYSYNRLVSMNDVGFDPRAFGVSVDTFHQENQRRLSAWPQSMVTTSTHDSKRSEDVRTRINILSELPREWRQHVSRWSRMNRHKKRLVNDIPMPSRNDEYLLYQILLGAWPPGTTPESDLAGIRGRIEAYMLKAVREAKVFTSWINPNPEYESAMQLFVRALLDNSRNNEFLKDFIPFQQRLGWFGLLSSLSQTLLKLTIPGVPDIYQGNDLCAFNLVDPDNRAPVDFHRRQRALQALTTEYRNNSDPRALLQDLLTQIEDGRAKLFLTWRTLTLRRQQYSLFIEGEYFELKTRGHRANHICAFGRRLGDKEVIVAVPRWFARLTDGNDSMPLGSPTWDDTWIEAGGDASTGSFHNVLTDEVPQVSRNDNGLWFRAADLFRYFPVALLTRNCAPL</sequence>
<gene>
    <name evidence="2" type="ORF">BKP64_04250</name>
</gene>
<dbReference type="GO" id="GO:0005992">
    <property type="term" value="P:trehalose biosynthetic process"/>
    <property type="evidence" value="ECO:0007669"/>
    <property type="project" value="TreeGrafter"/>
</dbReference>
<dbReference type="AlphaFoldDB" id="A0A1D9GRH1"/>
<dbReference type="InterPro" id="IPR006047">
    <property type="entry name" value="GH13_cat_dom"/>
</dbReference>
<dbReference type="PANTHER" id="PTHR10357">
    <property type="entry name" value="ALPHA-AMYLASE FAMILY MEMBER"/>
    <property type="match status" value="1"/>
</dbReference>
<evidence type="ECO:0000313" key="2">
    <source>
        <dbReference type="EMBL" id="AOY90145.1"/>
    </source>
</evidence>
<protein>
    <submittedName>
        <fullName evidence="2">Malto-oligosyltrehalose synthase</fullName>
    </submittedName>
</protein>
<dbReference type="Proteomes" id="UP000177445">
    <property type="component" value="Chromosome"/>
</dbReference>
<evidence type="ECO:0000259" key="1">
    <source>
        <dbReference type="SMART" id="SM00642"/>
    </source>
</evidence>
<dbReference type="Gene3D" id="3.20.20.80">
    <property type="entry name" value="Glycosidases"/>
    <property type="match status" value="3"/>
</dbReference>
<evidence type="ECO:0000313" key="3">
    <source>
        <dbReference type="Proteomes" id="UP000177445"/>
    </source>
</evidence>
<accession>A0A1D9GRH1</accession>
<feature type="domain" description="Glycosyl hydrolase family 13 catalytic" evidence="1">
    <location>
        <begin position="2"/>
        <end position="708"/>
    </location>
</feature>
<dbReference type="Pfam" id="PF00128">
    <property type="entry name" value="Alpha-amylase"/>
    <property type="match status" value="1"/>
</dbReference>
<proteinExistence type="predicted"/>
<dbReference type="SUPFAM" id="SSF51445">
    <property type="entry name" value="(Trans)glycosidases"/>
    <property type="match status" value="1"/>
</dbReference>
<dbReference type="InterPro" id="IPR017853">
    <property type="entry name" value="GH"/>
</dbReference>